<dbReference type="NCBIfam" id="TIGR00778">
    <property type="entry name" value="ahpD_dom"/>
    <property type="match status" value="1"/>
</dbReference>
<dbReference type="Proteomes" id="UP000182427">
    <property type="component" value="Chromosome I"/>
</dbReference>
<keyword evidence="2" id="KW-1185">Reference proteome</keyword>
<dbReference type="PANTHER" id="PTHR35446:SF3">
    <property type="entry name" value="CMD DOMAIN-CONTAINING PROTEIN"/>
    <property type="match status" value="1"/>
</dbReference>
<dbReference type="PANTHER" id="PTHR35446">
    <property type="entry name" value="SI:CH211-175M2.5"/>
    <property type="match status" value="1"/>
</dbReference>
<dbReference type="InterPro" id="IPR029032">
    <property type="entry name" value="AhpD-like"/>
</dbReference>
<keyword evidence="1" id="KW-0560">Oxidoreductase</keyword>
<dbReference type="NCBIfam" id="TIGR01926">
    <property type="entry name" value="peroxid_rel"/>
    <property type="match status" value="1"/>
</dbReference>
<accession>A0A1G7HKP8</accession>
<dbReference type="InterPro" id="IPR004675">
    <property type="entry name" value="AhpD_core"/>
</dbReference>
<organism evidence="1 2">
    <name type="scientific">Terriglobus roseus</name>
    <dbReference type="NCBI Taxonomy" id="392734"/>
    <lineage>
        <taxon>Bacteria</taxon>
        <taxon>Pseudomonadati</taxon>
        <taxon>Acidobacteriota</taxon>
        <taxon>Terriglobia</taxon>
        <taxon>Terriglobales</taxon>
        <taxon>Acidobacteriaceae</taxon>
        <taxon>Terriglobus</taxon>
    </lineage>
</organism>
<evidence type="ECO:0000313" key="1">
    <source>
        <dbReference type="EMBL" id="SDF00896.1"/>
    </source>
</evidence>
<dbReference type="AlphaFoldDB" id="A0A1G7HKP8"/>
<dbReference type="EMBL" id="LT629690">
    <property type="protein sequence ID" value="SDF00896.1"/>
    <property type="molecule type" value="Genomic_DNA"/>
</dbReference>
<reference evidence="1 2" key="1">
    <citation type="submission" date="2016-10" db="EMBL/GenBank/DDBJ databases">
        <authorList>
            <person name="de Groot N.N."/>
        </authorList>
    </citation>
    <scope>NUCLEOTIDE SEQUENCE [LARGE SCALE GENOMIC DNA]</scope>
    <source>
        <strain evidence="1 2">GAS232</strain>
    </source>
</reference>
<gene>
    <name evidence="1" type="ORF">SAMN05444167_1112</name>
</gene>
<dbReference type="InterPro" id="IPR010195">
    <property type="entry name" value="Uncharacterised_peroxidase-rel"/>
</dbReference>
<dbReference type="SUPFAM" id="SSF69118">
    <property type="entry name" value="AhpD-like"/>
    <property type="match status" value="1"/>
</dbReference>
<sequence>MSELSLFYILALQLYRLFGTVFLDQHGAAVRTPYQGETNMARIEIPTKETAPAATKPILERYERNLGVTPNFFSLIARSPDVLSAEANMHATLGKSLGHNTRERIHIMTAEVNGCNYCLSVHTYVGGKFNKMSPEDMELNRTGHSTDPKADAAVQFAYRVAKNRGHVTDADFAAVRAAGFTDEEIIDIVAETAFSFTTNLFNNTFQTDIDSIVTPLKTNYDEQSAK</sequence>
<keyword evidence="1" id="KW-0575">Peroxidase</keyword>
<protein>
    <submittedName>
        <fullName evidence="1">Uncharacterized peroxidase-related enzyme</fullName>
    </submittedName>
</protein>
<dbReference type="GO" id="GO:0051920">
    <property type="term" value="F:peroxiredoxin activity"/>
    <property type="evidence" value="ECO:0007669"/>
    <property type="project" value="InterPro"/>
</dbReference>
<dbReference type="Gene3D" id="1.20.1290.10">
    <property type="entry name" value="AhpD-like"/>
    <property type="match status" value="1"/>
</dbReference>
<name>A0A1G7HKP8_9BACT</name>
<evidence type="ECO:0000313" key="2">
    <source>
        <dbReference type="Proteomes" id="UP000182427"/>
    </source>
</evidence>
<proteinExistence type="predicted"/>